<proteinExistence type="predicted"/>
<dbReference type="EMBL" id="JBHMDI010000016">
    <property type="protein sequence ID" value="MFB9347672.1"/>
    <property type="molecule type" value="Genomic_DNA"/>
</dbReference>
<gene>
    <name evidence="2" type="ORF">ACFFUA_09370</name>
</gene>
<sequence length="741" mass="81865">MPSITTVVAQALHTAATILRRDAPQDGMVFRELWELVLARKPWLEADWLQAVDESGQENNTPFKDYVNRNATNLVKAGWLYRGARRWQLTGIGVDALARWPDPVDFYLDACRRYRQWERQQHSISIAMTVLEHLPDGGHWIALEELAAEITVDPGLLGPVLRGARSPGWYLALGEDGQAGAGLPMWPFERDQWRTLLDEEGLLDQGRSSLDTVRALPDRRMPAWEALKAAKQPLEETETDGDAPRQLWIVRGVDAATGVPLVRGPWRDDSKVTLDTGFPPPTAAAHNLDSVRRAVETALPATGPARREAVARELDAFLNRMRKGDIVLSTDGFETYVGVVDGPAVHTAERLERPVDWRNLNKPLDFLKDLPSGLASVVQDADSQVLEATEYAETVLALIGDMPRTAPLPTGPAVLPDATPELAEALHMPDTTWLQDCVDLLRATPQLIFHGPPGTGKTYTALALARHLAGASSATNVRLVQFHPAYSYEDFFEGIRPRLGGGPDGDAGGGLAYDLVRGPLRKLADEAERRPAEVFVLVVDEINRGHLAKIFGELYFLLEYRNERVHLLYGSDDGRGFRLPPNLYILGTMNTVDRSVAYMDAAMRRRFSFMELHPDTPPVAGLLDSWLRGRAEGRGEDPDAYDDSHARLLDEINRLLADGSPGDRSFRVGPSYFMQDLAHTGDGALERLWKTQIIPLLTEHHWGDGTDVEAVYGLTVLRARLNIPSPADAGPADSADDPANQ</sequence>
<dbReference type="CDD" id="cd00009">
    <property type="entry name" value="AAA"/>
    <property type="match status" value="1"/>
</dbReference>
<dbReference type="PANTHER" id="PTHR37291">
    <property type="entry name" value="5-METHYLCYTOSINE-SPECIFIC RESTRICTION ENZYME B"/>
    <property type="match status" value="1"/>
</dbReference>
<dbReference type="Pfam" id="PF07728">
    <property type="entry name" value="AAA_5"/>
    <property type="match status" value="1"/>
</dbReference>
<dbReference type="SMART" id="SM00382">
    <property type="entry name" value="AAA"/>
    <property type="match status" value="1"/>
</dbReference>
<organism evidence="2 3">
    <name type="scientific">Streptomyces heliomycini</name>
    <dbReference type="NCBI Taxonomy" id="284032"/>
    <lineage>
        <taxon>Bacteria</taxon>
        <taxon>Bacillati</taxon>
        <taxon>Actinomycetota</taxon>
        <taxon>Actinomycetes</taxon>
        <taxon>Kitasatosporales</taxon>
        <taxon>Streptomycetaceae</taxon>
        <taxon>Streptomyces</taxon>
    </lineage>
</organism>
<dbReference type="PANTHER" id="PTHR37291:SF1">
    <property type="entry name" value="TYPE IV METHYL-DIRECTED RESTRICTION ENZYME ECOKMCRB SUBUNIT"/>
    <property type="match status" value="1"/>
</dbReference>
<dbReference type="InterPro" id="IPR027417">
    <property type="entry name" value="P-loop_NTPase"/>
</dbReference>
<dbReference type="SUPFAM" id="SSF52540">
    <property type="entry name" value="P-loop containing nucleoside triphosphate hydrolases"/>
    <property type="match status" value="1"/>
</dbReference>
<keyword evidence="3" id="KW-1185">Reference proteome</keyword>
<dbReference type="Gene3D" id="3.40.50.300">
    <property type="entry name" value="P-loop containing nucleotide triphosphate hydrolases"/>
    <property type="match status" value="1"/>
</dbReference>
<evidence type="ECO:0000259" key="1">
    <source>
        <dbReference type="SMART" id="SM00382"/>
    </source>
</evidence>
<dbReference type="InterPro" id="IPR011704">
    <property type="entry name" value="ATPase_dyneun-rel_AAA"/>
</dbReference>
<evidence type="ECO:0000313" key="2">
    <source>
        <dbReference type="EMBL" id="MFB9347672.1"/>
    </source>
</evidence>
<dbReference type="Proteomes" id="UP001589753">
    <property type="component" value="Unassembled WGS sequence"/>
</dbReference>
<dbReference type="RefSeq" id="WP_053635861.1">
    <property type="nucleotide sequence ID" value="NZ_JBHMDI010000016.1"/>
</dbReference>
<name>A0ABV5L8H0_9ACTN</name>
<protein>
    <submittedName>
        <fullName evidence="2">McrB family protein</fullName>
    </submittedName>
</protein>
<dbReference type="InterPro" id="IPR003593">
    <property type="entry name" value="AAA+_ATPase"/>
</dbReference>
<accession>A0ABV5L8H0</accession>
<comment type="caution">
    <text evidence="2">The sequence shown here is derived from an EMBL/GenBank/DDBJ whole genome shotgun (WGS) entry which is preliminary data.</text>
</comment>
<dbReference type="InterPro" id="IPR052934">
    <property type="entry name" value="Methyl-DNA_Rec/Restrict_Enz"/>
</dbReference>
<reference evidence="2 3" key="1">
    <citation type="submission" date="2024-09" db="EMBL/GenBank/DDBJ databases">
        <authorList>
            <person name="Sun Q."/>
            <person name="Mori K."/>
        </authorList>
    </citation>
    <scope>NUCLEOTIDE SEQUENCE [LARGE SCALE GENOMIC DNA]</scope>
    <source>
        <strain evidence="2 3">JCM 9767</strain>
    </source>
</reference>
<feature type="domain" description="AAA+ ATPase" evidence="1">
    <location>
        <begin position="443"/>
        <end position="617"/>
    </location>
</feature>
<evidence type="ECO:0000313" key="3">
    <source>
        <dbReference type="Proteomes" id="UP001589753"/>
    </source>
</evidence>